<keyword evidence="7" id="KW-0479">Metal-binding</keyword>
<dbReference type="InterPro" id="IPR001841">
    <property type="entry name" value="Znf_RING"/>
</dbReference>
<keyword evidence="8 13" id="KW-0863">Zinc-finger</keyword>
<feature type="region of interest" description="Disordered" evidence="14">
    <location>
        <begin position="479"/>
        <end position="501"/>
    </location>
</feature>
<keyword evidence="6 15" id="KW-0812">Transmembrane</keyword>
<feature type="transmembrane region" description="Helical" evidence="15">
    <location>
        <begin position="298"/>
        <end position="329"/>
    </location>
</feature>
<evidence type="ECO:0000256" key="15">
    <source>
        <dbReference type="SAM" id="Phobius"/>
    </source>
</evidence>
<feature type="compositionally biased region" description="Basic and acidic residues" evidence="14">
    <location>
        <begin position="425"/>
        <end position="446"/>
    </location>
</feature>
<dbReference type="SUPFAM" id="SSF57850">
    <property type="entry name" value="RING/U-box"/>
    <property type="match status" value="1"/>
</dbReference>
<evidence type="ECO:0000256" key="2">
    <source>
        <dbReference type="ARBA" id="ARBA00004141"/>
    </source>
</evidence>
<dbReference type="Gene3D" id="3.30.40.10">
    <property type="entry name" value="Zinc/RING finger domain, C3HC4 (zinc finger)"/>
    <property type="match status" value="1"/>
</dbReference>
<dbReference type="GO" id="GO:0016020">
    <property type="term" value="C:membrane"/>
    <property type="evidence" value="ECO:0007669"/>
    <property type="project" value="UniProtKB-SubCell"/>
</dbReference>
<dbReference type="Pfam" id="PF12678">
    <property type="entry name" value="zf-rbx1"/>
    <property type="match status" value="1"/>
</dbReference>
<feature type="domain" description="RING-type" evidence="16">
    <location>
        <begin position="576"/>
        <end position="600"/>
    </location>
</feature>
<feature type="region of interest" description="Disordered" evidence="14">
    <location>
        <begin position="20"/>
        <end position="61"/>
    </location>
</feature>
<feature type="region of interest" description="Disordered" evidence="14">
    <location>
        <begin position="76"/>
        <end position="101"/>
    </location>
</feature>
<evidence type="ECO:0000256" key="6">
    <source>
        <dbReference type="ARBA" id="ARBA00022692"/>
    </source>
</evidence>
<evidence type="ECO:0000256" key="7">
    <source>
        <dbReference type="ARBA" id="ARBA00022723"/>
    </source>
</evidence>
<evidence type="ECO:0000256" key="4">
    <source>
        <dbReference type="ARBA" id="ARBA00012483"/>
    </source>
</evidence>
<reference evidence="17 18" key="1">
    <citation type="journal article" date="2016" name="Mol. Biol. Evol.">
        <title>Comparative Genomics of Early-Diverging Mushroom-Forming Fungi Provides Insights into the Origins of Lignocellulose Decay Capabilities.</title>
        <authorList>
            <person name="Nagy L.G."/>
            <person name="Riley R."/>
            <person name="Tritt A."/>
            <person name="Adam C."/>
            <person name="Daum C."/>
            <person name="Floudas D."/>
            <person name="Sun H."/>
            <person name="Yadav J.S."/>
            <person name="Pangilinan J."/>
            <person name="Larsson K.H."/>
            <person name="Matsuura K."/>
            <person name="Barry K."/>
            <person name="Labutti K."/>
            <person name="Kuo R."/>
            <person name="Ohm R.A."/>
            <person name="Bhattacharya S.S."/>
            <person name="Shirouzu T."/>
            <person name="Yoshinaga Y."/>
            <person name="Martin F.M."/>
            <person name="Grigoriev I.V."/>
            <person name="Hibbett D.S."/>
        </authorList>
    </citation>
    <scope>NUCLEOTIDE SEQUENCE [LARGE SCALE GENOMIC DNA]</scope>
    <source>
        <strain evidence="17 18">L-15889</strain>
    </source>
</reference>
<keyword evidence="10" id="KW-0862">Zinc</keyword>
<dbReference type="EC" id="2.3.2.27" evidence="4"/>
<dbReference type="Proteomes" id="UP000076727">
    <property type="component" value="Unassembled WGS sequence"/>
</dbReference>
<dbReference type="GO" id="GO:0061630">
    <property type="term" value="F:ubiquitin protein ligase activity"/>
    <property type="evidence" value="ECO:0007669"/>
    <property type="project" value="UniProtKB-EC"/>
</dbReference>
<evidence type="ECO:0000256" key="13">
    <source>
        <dbReference type="PROSITE-ProRule" id="PRU00175"/>
    </source>
</evidence>
<evidence type="ECO:0000256" key="8">
    <source>
        <dbReference type="ARBA" id="ARBA00022771"/>
    </source>
</evidence>
<evidence type="ECO:0000256" key="3">
    <source>
        <dbReference type="ARBA" id="ARBA00004906"/>
    </source>
</evidence>
<feature type="transmembrane region" description="Helical" evidence="15">
    <location>
        <begin position="170"/>
        <end position="192"/>
    </location>
</feature>
<dbReference type="GO" id="GO:0008270">
    <property type="term" value="F:zinc ion binding"/>
    <property type="evidence" value="ECO:0007669"/>
    <property type="project" value="UniProtKB-KW"/>
</dbReference>
<evidence type="ECO:0000256" key="12">
    <source>
        <dbReference type="ARBA" id="ARBA00023136"/>
    </source>
</evidence>
<feature type="compositionally biased region" description="Basic residues" evidence="14">
    <location>
        <begin position="85"/>
        <end position="94"/>
    </location>
</feature>
<proteinExistence type="predicted"/>
<name>A0A165RMX0_9APHY</name>
<dbReference type="InterPro" id="IPR024766">
    <property type="entry name" value="Znf_RING_H2"/>
</dbReference>
<dbReference type="InterPro" id="IPR013083">
    <property type="entry name" value="Znf_RING/FYVE/PHD"/>
</dbReference>
<evidence type="ECO:0000256" key="5">
    <source>
        <dbReference type="ARBA" id="ARBA00022679"/>
    </source>
</evidence>
<protein>
    <recommendedName>
        <fullName evidence="4">RING-type E3 ubiquitin transferase</fullName>
        <ecNumber evidence="4">2.3.2.27</ecNumber>
    </recommendedName>
</protein>
<evidence type="ECO:0000256" key="14">
    <source>
        <dbReference type="SAM" id="MobiDB-lite"/>
    </source>
</evidence>
<keyword evidence="5" id="KW-0808">Transferase</keyword>
<keyword evidence="18" id="KW-1185">Reference proteome</keyword>
<feature type="compositionally biased region" description="Basic and acidic residues" evidence="14">
    <location>
        <begin position="479"/>
        <end position="496"/>
    </location>
</feature>
<keyword evidence="9" id="KW-0833">Ubl conjugation pathway</keyword>
<dbReference type="GO" id="GO:0006511">
    <property type="term" value="P:ubiquitin-dependent protein catabolic process"/>
    <property type="evidence" value="ECO:0007669"/>
    <property type="project" value="TreeGrafter"/>
</dbReference>
<evidence type="ECO:0000313" key="17">
    <source>
        <dbReference type="EMBL" id="KZT70963.1"/>
    </source>
</evidence>
<sequence>MSMMAAAASAFDEHLRRVQSTGDLPNPVPPIRSSPHGSLRRSEGVIRLQRPEPLRLPARDRVQHSSFDSLEAVLAQINNPPPRSPRQHTPRRPQQRRDEDTPTLLDKLLMASGLSGADAKARRELISFVWSVGFAIIQYIVIITLLAYSSHHESPTEPGLSEWDACDRPLGVWNSIWLIRVALGLLLSIWGYRRDRTARLIRERRERNEDHESPRIPTLNPHRYPRDRDMRSSQTWANDEYLDRRDGTPDPRGSHLYSRLGLLSTFMSLAWFLTAHILEYTSVNDCRHTSPHLWWTTFGILCILYLMILEIFLLGLLVFVFGPVLYLLWNIVLLCLGRHPIQNPHQIKPEIGKLPKQVVHQIPLVLYIPPPPDEPISPAKSNFPVVASPIYNYPPSRKSSARHPKRRFAFFRRRGKAVQSGSTSEKSKSKEKKGGQERDTDPEKMTWEERWEPGDYPFVRLEGNRAVCAICLLDFEPPKRIDGADEEPKAEGEKTNEAGQAEGVGAKEVGVEDADLQENDATGKVDLEVGEDEGGTDGPDESVHEVQVEEVTEEERQQLKLDDAGEGAVPLRLLGCGHVFHQTCVDPWLTDVSGRCPVCQRPVLETAKTKTKSNGRDSRH</sequence>
<evidence type="ECO:0000256" key="11">
    <source>
        <dbReference type="ARBA" id="ARBA00022989"/>
    </source>
</evidence>
<accession>A0A165RMX0</accession>
<dbReference type="SMART" id="SM00184">
    <property type="entry name" value="RING"/>
    <property type="match status" value="1"/>
</dbReference>
<feature type="compositionally biased region" description="Basic and acidic residues" evidence="14">
    <location>
        <begin position="40"/>
        <end position="61"/>
    </location>
</feature>
<evidence type="ECO:0000259" key="16">
    <source>
        <dbReference type="PROSITE" id="PS50089"/>
    </source>
</evidence>
<gene>
    <name evidence="17" type="ORF">DAEQUDRAFT_154364</name>
</gene>
<feature type="region of interest" description="Disordered" evidence="14">
    <location>
        <begin position="414"/>
        <end position="446"/>
    </location>
</feature>
<dbReference type="GO" id="GO:0016567">
    <property type="term" value="P:protein ubiquitination"/>
    <property type="evidence" value="ECO:0007669"/>
    <property type="project" value="TreeGrafter"/>
</dbReference>
<organism evidence="17 18">
    <name type="scientific">Daedalea quercina L-15889</name>
    <dbReference type="NCBI Taxonomy" id="1314783"/>
    <lineage>
        <taxon>Eukaryota</taxon>
        <taxon>Fungi</taxon>
        <taxon>Dikarya</taxon>
        <taxon>Basidiomycota</taxon>
        <taxon>Agaricomycotina</taxon>
        <taxon>Agaricomycetes</taxon>
        <taxon>Polyporales</taxon>
        <taxon>Fomitopsis</taxon>
    </lineage>
</organism>
<evidence type="ECO:0000313" key="18">
    <source>
        <dbReference type="Proteomes" id="UP000076727"/>
    </source>
</evidence>
<dbReference type="EMBL" id="KV429048">
    <property type="protein sequence ID" value="KZT70963.1"/>
    <property type="molecule type" value="Genomic_DNA"/>
</dbReference>
<evidence type="ECO:0000256" key="9">
    <source>
        <dbReference type="ARBA" id="ARBA00022786"/>
    </source>
</evidence>
<dbReference type="PANTHER" id="PTHR45977:SF4">
    <property type="entry name" value="RING-TYPE DOMAIN-CONTAINING PROTEIN"/>
    <property type="match status" value="1"/>
</dbReference>
<keyword evidence="11 15" id="KW-1133">Transmembrane helix</keyword>
<feature type="transmembrane region" description="Helical" evidence="15">
    <location>
        <begin position="128"/>
        <end position="150"/>
    </location>
</feature>
<comment type="subcellular location">
    <subcellularLocation>
        <location evidence="2">Membrane</location>
        <topology evidence="2">Multi-pass membrane protein</topology>
    </subcellularLocation>
</comment>
<comment type="catalytic activity">
    <reaction evidence="1">
        <text>S-ubiquitinyl-[E2 ubiquitin-conjugating enzyme]-L-cysteine + [acceptor protein]-L-lysine = [E2 ubiquitin-conjugating enzyme]-L-cysteine + N(6)-ubiquitinyl-[acceptor protein]-L-lysine.</text>
        <dbReference type="EC" id="2.3.2.27"/>
    </reaction>
</comment>
<dbReference type="PANTHER" id="PTHR45977">
    <property type="entry name" value="TARGET OF ERK KINASE MPK-1"/>
    <property type="match status" value="1"/>
</dbReference>
<evidence type="ECO:0000256" key="1">
    <source>
        <dbReference type="ARBA" id="ARBA00000900"/>
    </source>
</evidence>
<feature type="transmembrane region" description="Helical" evidence="15">
    <location>
        <begin position="260"/>
        <end position="278"/>
    </location>
</feature>
<dbReference type="PROSITE" id="PS50089">
    <property type="entry name" value="ZF_RING_2"/>
    <property type="match status" value="1"/>
</dbReference>
<keyword evidence="12 15" id="KW-0472">Membrane</keyword>
<evidence type="ECO:0000256" key="10">
    <source>
        <dbReference type="ARBA" id="ARBA00022833"/>
    </source>
</evidence>
<dbReference type="STRING" id="1314783.A0A165RMX0"/>
<dbReference type="AlphaFoldDB" id="A0A165RMX0"/>
<dbReference type="OrthoDB" id="8062037at2759"/>
<comment type="pathway">
    <text evidence="3">Protein modification; protein ubiquitination.</text>
</comment>